<dbReference type="PROSITE" id="PS51678">
    <property type="entry name" value="SAM_MT_PRMT"/>
    <property type="match status" value="1"/>
</dbReference>
<dbReference type="Pfam" id="PF22528">
    <property type="entry name" value="PRMT_C"/>
    <property type="match status" value="1"/>
</dbReference>
<evidence type="ECO:0000259" key="8">
    <source>
        <dbReference type="Pfam" id="PF22528"/>
    </source>
</evidence>
<reference evidence="9" key="1">
    <citation type="journal article" date="2015" name="Genom Data">
        <title>Genome sequences of six Phytophthora species associated with forests in New Zealand.</title>
        <authorList>
            <person name="Studholme D.J."/>
            <person name="McDougal R.L."/>
            <person name="Sambles C."/>
            <person name="Hansen E."/>
            <person name="Hardy G."/>
            <person name="Grant M."/>
            <person name="Ganley R.J."/>
            <person name="Williams N.M."/>
        </authorList>
    </citation>
    <scope>NUCLEOTIDE SEQUENCE</scope>
    <source>
        <strain evidence="9">NZFS 2646</strain>
    </source>
</reference>
<dbReference type="PANTHER" id="PTHR11006">
    <property type="entry name" value="PROTEIN ARGININE N-METHYLTRANSFERASE"/>
    <property type="match status" value="1"/>
</dbReference>
<dbReference type="EMBL" id="MAYM02000545">
    <property type="protein sequence ID" value="RLN37556.1"/>
    <property type="molecule type" value="Genomic_DNA"/>
</dbReference>
<dbReference type="GO" id="GO:0016274">
    <property type="term" value="F:protein-arginine N-methyltransferase activity"/>
    <property type="evidence" value="ECO:0007669"/>
    <property type="project" value="InterPro"/>
</dbReference>
<dbReference type="InterPro" id="IPR025799">
    <property type="entry name" value="Arg_MeTrfase"/>
</dbReference>
<dbReference type="Pfam" id="PF13391">
    <property type="entry name" value="HNH_2"/>
    <property type="match status" value="1"/>
</dbReference>
<dbReference type="Proteomes" id="UP000285624">
    <property type="component" value="Unassembled WGS sequence"/>
</dbReference>
<evidence type="ECO:0000256" key="6">
    <source>
        <dbReference type="PROSITE-ProRule" id="PRU01015"/>
    </source>
</evidence>
<dbReference type="STRING" id="325452.A0A3R7JD59"/>
<accession>A0A3R7JD59</accession>
<dbReference type="InterPro" id="IPR029063">
    <property type="entry name" value="SAM-dependent_MTases_sf"/>
</dbReference>
<dbReference type="Gene3D" id="3.40.50.150">
    <property type="entry name" value="Vaccinia Virus protein VP39"/>
    <property type="match status" value="2"/>
</dbReference>
<dbReference type="EMBL" id="MBDN02000719">
    <property type="protein sequence ID" value="RLN73565.1"/>
    <property type="molecule type" value="Genomic_DNA"/>
</dbReference>
<dbReference type="Gene3D" id="2.70.160.11">
    <property type="entry name" value="Hnrnp arginine n-methyltransferase1"/>
    <property type="match status" value="2"/>
</dbReference>
<comment type="caution">
    <text evidence="10">The sequence shown here is derived from an EMBL/GenBank/DDBJ whole genome shotgun (WGS) entry which is preliminary data.</text>
</comment>
<keyword evidence="2 6" id="KW-0489">Methyltransferase</keyword>
<dbReference type="GO" id="GO:0042054">
    <property type="term" value="F:histone methyltransferase activity"/>
    <property type="evidence" value="ECO:0007669"/>
    <property type="project" value="TreeGrafter"/>
</dbReference>
<evidence type="ECO:0000313" key="9">
    <source>
        <dbReference type="EMBL" id="KAG2506150.1"/>
    </source>
</evidence>
<dbReference type="InterPro" id="IPR055135">
    <property type="entry name" value="PRMT_dom"/>
</dbReference>
<dbReference type="EMBL" id="JPWV03000701">
    <property type="protein sequence ID" value="KAG2506150.1"/>
    <property type="molecule type" value="Genomic_DNA"/>
</dbReference>
<dbReference type="Proteomes" id="UP000785171">
    <property type="component" value="Unassembled WGS sequence"/>
</dbReference>
<evidence type="ECO:0000313" key="12">
    <source>
        <dbReference type="Proteomes" id="UP000285624"/>
    </source>
</evidence>
<evidence type="ECO:0000256" key="2">
    <source>
        <dbReference type="ARBA" id="ARBA00022603"/>
    </source>
</evidence>
<evidence type="ECO:0000313" key="10">
    <source>
        <dbReference type="EMBL" id="RLN37556.1"/>
    </source>
</evidence>
<dbReference type="PANTHER" id="PTHR11006:SF4">
    <property type="entry name" value="PROTEIN ARGININE N-METHYLTRANSFERASE 7"/>
    <property type="match status" value="1"/>
</dbReference>
<dbReference type="AlphaFoldDB" id="A0A3R7JD59"/>
<gene>
    <name evidence="10" type="ORF">BBI17_009327</name>
    <name evidence="11" type="ORF">BBO99_00009336</name>
    <name evidence="9" type="ORF">JM16_009199</name>
</gene>
<evidence type="ECO:0000256" key="1">
    <source>
        <dbReference type="ARBA" id="ARBA00018773"/>
    </source>
</evidence>
<dbReference type="GO" id="GO:0032259">
    <property type="term" value="P:methylation"/>
    <property type="evidence" value="ECO:0007669"/>
    <property type="project" value="UniProtKB-KW"/>
</dbReference>
<proteinExistence type="predicted"/>
<reference evidence="12 13" key="2">
    <citation type="submission" date="2018-07" db="EMBL/GenBank/DDBJ databases">
        <title>Genome sequencing of oomycete isolates from Chile give support for New Zealand origin for Phytophthora kernoviae and make available the first Nothophytophthora sp. genome.</title>
        <authorList>
            <person name="Studholme D.J."/>
            <person name="Sanfuentes E."/>
            <person name="Panda P."/>
            <person name="Hill R."/>
            <person name="Sambles C."/>
            <person name="Grant M."/>
            <person name="Williams N.M."/>
            <person name="Mcdougal R.L."/>
        </authorList>
    </citation>
    <scope>NUCLEOTIDE SEQUENCE [LARGE SCALE GENOMIC DNA]</scope>
    <source>
        <strain evidence="10">Chile2</strain>
        <strain evidence="11">Chile4</strain>
    </source>
</reference>
<feature type="domain" description="Protein arginine N-methyltransferase" evidence="8">
    <location>
        <begin position="511"/>
        <end position="615"/>
    </location>
</feature>
<evidence type="ECO:0000313" key="13">
    <source>
        <dbReference type="Proteomes" id="UP000285883"/>
    </source>
</evidence>
<organism evidence="10 13">
    <name type="scientific">Phytophthora kernoviae</name>
    <dbReference type="NCBI Taxonomy" id="325452"/>
    <lineage>
        <taxon>Eukaryota</taxon>
        <taxon>Sar</taxon>
        <taxon>Stramenopiles</taxon>
        <taxon>Oomycota</taxon>
        <taxon>Peronosporomycetes</taxon>
        <taxon>Peronosporales</taxon>
        <taxon>Peronosporaceae</taxon>
        <taxon>Phytophthora</taxon>
    </lineage>
</organism>
<evidence type="ECO:0000256" key="5">
    <source>
        <dbReference type="ARBA" id="ARBA00022737"/>
    </source>
</evidence>
<dbReference type="SUPFAM" id="SSF53335">
    <property type="entry name" value="S-adenosyl-L-methionine-dependent methyltransferases"/>
    <property type="match status" value="2"/>
</dbReference>
<dbReference type="CDD" id="cd02440">
    <property type="entry name" value="AdoMet_MTases"/>
    <property type="match status" value="1"/>
</dbReference>
<keyword evidence="12" id="KW-1185">Reference proteome</keyword>
<protein>
    <recommendedName>
        <fullName evidence="1">Protein arginine N-methyltransferase 7</fullName>
    </recommendedName>
</protein>
<evidence type="ECO:0000259" key="7">
    <source>
        <dbReference type="Pfam" id="PF13391"/>
    </source>
</evidence>
<reference evidence="9" key="3">
    <citation type="submission" date="2020-06" db="EMBL/GenBank/DDBJ databases">
        <authorList>
            <person name="Studholme D.J."/>
        </authorList>
    </citation>
    <scope>NUCLEOTIDE SEQUENCE</scope>
    <source>
        <strain evidence="9">NZFS 2646</strain>
    </source>
</reference>
<dbReference type="InterPro" id="IPR003615">
    <property type="entry name" value="HNH_nuc"/>
</dbReference>
<keyword evidence="3 6" id="KW-0808">Transferase</keyword>
<name>A0A3R7JD59_9STRA</name>
<evidence type="ECO:0000256" key="4">
    <source>
        <dbReference type="ARBA" id="ARBA00022691"/>
    </source>
</evidence>
<dbReference type="FunFam" id="3.40.50.150:FF:000071">
    <property type="entry name" value="Protein arginine N-methyltransferase 7"/>
    <property type="match status" value="1"/>
</dbReference>
<dbReference type="FunFam" id="3.40.50.150:FF:000070">
    <property type="entry name" value="Protein arginine N-methyltransferase 7"/>
    <property type="match status" value="1"/>
</dbReference>
<keyword evidence="4 6" id="KW-0949">S-adenosyl-L-methionine</keyword>
<sequence length="950" mass="105155">MLLDVEFPKSLVVASHLFRHSNAYVAFEMMQMSNIDDEKNGLLLFKPLKYAFDHFQISFIRDDANVFRLKLFDPCIRNTRLIYLKDRNGDEVLNAEQRQELDSNVLLTRNPCDFDAQKTFGDVDGSALTFTGLERPFSRCLYMQANVARALALTKGWIDPSYNFEDFWSDVSLDEKMEMFHQSILDAAMYAGVDKYGGALVGEGQPDGSSASNATPSSSGLSLEEVIETAAAEETVVVDVPYSYLEDEDDPTSVVSGVSKVLLAAQLNPEAGGLMWVEQSSPQEAYKNVVAMSQMTSMLRDHDRNSCYERGIKGAIAKFKEEHGRAPIVLDIGTGTGLLSMFAATHGADHVYACEMFVPMAEIAEQVTRANHPDKITVFPLRSTDLTVAPEGQVDANASYHLPRRADMLVSELFDSVLLGEAVLPTIRHAMQHLLQPDAVIVPERAMVFAQVVESEPIYHFNSFAVPEQQSEQTGIPSATRKAKLARSGAAWQCEGGKPALPVHFHALENDSKVLTKPTKVLSFDFTKPSTGVASYEETVIDTVEAGKAQAVLMWWEVSFDANDKVVYSTEPGVQNWQDHWVQVVFPLVGDIRVQSQDKLVLRAHHDDIRIWFDVEIAPEHDSPKKAKRTVVSEKPPCTCGMHLICNAERIAMLTDTARREAYNTSISLAVAELTASEPLRPISCLDISDGSLCALLAATHSEVSSVTSIESKEVSARIFDQILGYNGVNVEVLNSGVKGLLTEHLQGEPSSVDLLVGEPFYYSMQNLPLWQAFNFWLRRSAVDGLLHPKARVLPARARVLAQAVRFENLHECFGAVGNVSGYDHATFDQFQDEYYTRNFPFPAYMYPFKQASDVVELAMLDFMQTAHTVATNGSVELSDFAANAVIVWVEYVLDTEGKHVVTTGPAVRYAKQLIRFLQPTASGASKRVVASKFCFDSLEGTIELSIDAN</sequence>
<dbReference type="Proteomes" id="UP000285883">
    <property type="component" value="Unassembled WGS sequence"/>
</dbReference>
<evidence type="ECO:0000256" key="3">
    <source>
        <dbReference type="ARBA" id="ARBA00022679"/>
    </source>
</evidence>
<evidence type="ECO:0000313" key="11">
    <source>
        <dbReference type="EMBL" id="RLN73565.1"/>
    </source>
</evidence>
<keyword evidence="5" id="KW-0677">Repeat</keyword>
<feature type="domain" description="HNH nuclease" evidence="7">
    <location>
        <begin position="7"/>
        <end position="59"/>
    </location>
</feature>